<reference evidence="1" key="1">
    <citation type="submission" date="2020-11" db="EMBL/GenBank/DDBJ databases">
        <authorList>
            <person name="Tran Van P."/>
        </authorList>
    </citation>
    <scope>NUCLEOTIDE SEQUENCE</scope>
</reference>
<gene>
    <name evidence="1" type="ORF">CTOB1V02_LOCUS12942</name>
</gene>
<dbReference type="SUPFAM" id="SSF88713">
    <property type="entry name" value="Glycoside hydrolase/deacetylase"/>
    <property type="match status" value="1"/>
</dbReference>
<dbReference type="GO" id="GO:0004559">
    <property type="term" value="F:alpha-mannosidase activity"/>
    <property type="evidence" value="ECO:0007669"/>
    <property type="project" value="InterPro"/>
</dbReference>
<dbReference type="PANTHER" id="PTHR11607">
    <property type="entry name" value="ALPHA-MANNOSIDASE"/>
    <property type="match status" value="1"/>
</dbReference>
<dbReference type="InterPro" id="IPR011330">
    <property type="entry name" value="Glyco_hydro/deAcase_b/a-brl"/>
</dbReference>
<sequence>MVESLTKYSDMTFMISEVTWLEKFWKASDVGVRNQLRALLESKRLEVTTGGWIMPDEASTTLYPLIDCLVEGHEWLRHHLNVTPEYGWSIDIFGHGMTMPYLLNQSGIHASVIQRIHFAFKYWMAVHQYGDFWWRQTWDQAGKYDLLTHNMPFDIYTIDMNCGPDRRICRRFDFRNSGDLSANDLPRMAGDYVAQVRRVASLFPYNVVFVPVGEDFRFVKRSEWDNQYRNYHALISHINKHKDEYQAEARFGTLRDYFHAIQPFSDKWISMKGDFFVYR</sequence>
<dbReference type="InterPro" id="IPR000602">
    <property type="entry name" value="Glyco_hydro_38_N"/>
</dbReference>
<dbReference type="AlphaFoldDB" id="A0A7R8WNI8"/>
<organism evidence="1">
    <name type="scientific">Cyprideis torosa</name>
    <dbReference type="NCBI Taxonomy" id="163714"/>
    <lineage>
        <taxon>Eukaryota</taxon>
        <taxon>Metazoa</taxon>
        <taxon>Ecdysozoa</taxon>
        <taxon>Arthropoda</taxon>
        <taxon>Crustacea</taxon>
        <taxon>Oligostraca</taxon>
        <taxon>Ostracoda</taxon>
        <taxon>Podocopa</taxon>
        <taxon>Podocopida</taxon>
        <taxon>Cytherocopina</taxon>
        <taxon>Cytheroidea</taxon>
        <taxon>Cytherideidae</taxon>
        <taxon>Cyprideis</taxon>
    </lineage>
</organism>
<dbReference type="Gene3D" id="3.20.110.10">
    <property type="entry name" value="Glycoside hydrolase 38, N terminal domain"/>
    <property type="match status" value="1"/>
</dbReference>
<dbReference type="GO" id="GO:0006491">
    <property type="term" value="P:N-glycan processing"/>
    <property type="evidence" value="ECO:0007669"/>
    <property type="project" value="TreeGrafter"/>
</dbReference>
<dbReference type="InterPro" id="IPR027291">
    <property type="entry name" value="Glyco_hydro_38_N_sf"/>
</dbReference>
<dbReference type="InterPro" id="IPR050843">
    <property type="entry name" value="Glycosyl_Hydrlase_38"/>
</dbReference>
<dbReference type="Pfam" id="PF01074">
    <property type="entry name" value="Glyco_hydro_38N"/>
    <property type="match status" value="1"/>
</dbReference>
<dbReference type="EMBL" id="OB671315">
    <property type="protein sequence ID" value="CAD7235126.1"/>
    <property type="molecule type" value="Genomic_DNA"/>
</dbReference>
<dbReference type="GO" id="GO:0006013">
    <property type="term" value="P:mannose metabolic process"/>
    <property type="evidence" value="ECO:0007669"/>
    <property type="project" value="InterPro"/>
</dbReference>
<dbReference type="GO" id="GO:0000139">
    <property type="term" value="C:Golgi membrane"/>
    <property type="evidence" value="ECO:0007669"/>
    <property type="project" value="TreeGrafter"/>
</dbReference>
<accession>A0A7R8WNI8</accession>
<name>A0A7R8WNI8_9CRUS</name>
<protein>
    <submittedName>
        <fullName evidence="1">Uncharacterized protein</fullName>
    </submittedName>
</protein>
<proteinExistence type="predicted"/>
<dbReference type="PANTHER" id="PTHR11607:SF70">
    <property type="entry name" value="ALPHA-MANNOSIDASE"/>
    <property type="match status" value="1"/>
</dbReference>
<evidence type="ECO:0000313" key="1">
    <source>
        <dbReference type="EMBL" id="CAD7235126.1"/>
    </source>
</evidence>
<dbReference type="OrthoDB" id="10261055at2759"/>